<dbReference type="AlphaFoldDB" id="A0A2K3PBR6"/>
<sequence length="69" mass="7686">DLDANRGYADLPSGGARRQQISSMGRLLTKEIWKTCQYAKSAGSKTWDLEVYSVLRNSQIILDVNVPIS</sequence>
<gene>
    <name evidence="1" type="ORF">L195_g009370</name>
</gene>
<comment type="caution">
    <text evidence="1">The sequence shown here is derived from an EMBL/GenBank/DDBJ whole genome shotgun (WGS) entry which is preliminary data.</text>
</comment>
<reference evidence="1 2" key="1">
    <citation type="journal article" date="2014" name="Am. J. Bot.">
        <title>Genome assembly and annotation for red clover (Trifolium pratense; Fabaceae).</title>
        <authorList>
            <person name="Istvanek J."/>
            <person name="Jaros M."/>
            <person name="Krenek A."/>
            <person name="Repkova J."/>
        </authorList>
    </citation>
    <scope>NUCLEOTIDE SEQUENCE [LARGE SCALE GENOMIC DNA]</scope>
    <source>
        <strain evidence="2">cv. Tatra</strain>
        <tissue evidence="1">Young leaves</tissue>
    </source>
</reference>
<feature type="non-terminal residue" evidence="1">
    <location>
        <position position="1"/>
    </location>
</feature>
<proteinExistence type="predicted"/>
<dbReference type="EMBL" id="ASHM01005509">
    <property type="protein sequence ID" value="PNY12733.1"/>
    <property type="molecule type" value="Genomic_DNA"/>
</dbReference>
<dbReference type="Proteomes" id="UP000236291">
    <property type="component" value="Unassembled WGS sequence"/>
</dbReference>
<evidence type="ECO:0000313" key="1">
    <source>
        <dbReference type="EMBL" id="PNY12733.1"/>
    </source>
</evidence>
<name>A0A2K3PBR6_TRIPR</name>
<organism evidence="1 2">
    <name type="scientific">Trifolium pratense</name>
    <name type="common">Red clover</name>
    <dbReference type="NCBI Taxonomy" id="57577"/>
    <lineage>
        <taxon>Eukaryota</taxon>
        <taxon>Viridiplantae</taxon>
        <taxon>Streptophyta</taxon>
        <taxon>Embryophyta</taxon>
        <taxon>Tracheophyta</taxon>
        <taxon>Spermatophyta</taxon>
        <taxon>Magnoliopsida</taxon>
        <taxon>eudicotyledons</taxon>
        <taxon>Gunneridae</taxon>
        <taxon>Pentapetalae</taxon>
        <taxon>rosids</taxon>
        <taxon>fabids</taxon>
        <taxon>Fabales</taxon>
        <taxon>Fabaceae</taxon>
        <taxon>Papilionoideae</taxon>
        <taxon>50 kb inversion clade</taxon>
        <taxon>NPAAA clade</taxon>
        <taxon>Hologalegina</taxon>
        <taxon>IRL clade</taxon>
        <taxon>Trifolieae</taxon>
        <taxon>Trifolium</taxon>
    </lineage>
</organism>
<reference evidence="1 2" key="2">
    <citation type="journal article" date="2017" name="Front. Plant Sci.">
        <title>Gene Classification and Mining of Molecular Markers Useful in Red Clover (Trifolium pratense) Breeding.</title>
        <authorList>
            <person name="Istvanek J."/>
            <person name="Dluhosova J."/>
            <person name="Dluhos P."/>
            <person name="Patkova L."/>
            <person name="Nedelnik J."/>
            <person name="Repkova J."/>
        </authorList>
    </citation>
    <scope>NUCLEOTIDE SEQUENCE [LARGE SCALE GENOMIC DNA]</scope>
    <source>
        <strain evidence="2">cv. Tatra</strain>
        <tissue evidence="1">Young leaves</tissue>
    </source>
</reference>
<evidence type="ECO:0000313" key="2">
    <source>
        <dbReference type="Proteomes" id="UP000236291"/>
    </source>
</evidence>
<protein>
    <submittedName>
        <fullName evidence="1">Uncharacterized protein</fullName>
    </submittedName>
</protein>
<accession>A0A2K3PBR6</accession>